<keyword evidence="4" id="KW-0804">Transcription</keyword>
<dbReference type="GO" id="GO:0003700">
    <property type="term" value="F:DNA-binding transcription factor activity"/>
    <property type="evidence" value="ECO:0007669"/>
    <property type="project" value="InterPro"/>
</dbReference>
<dbReference type="Pfam" id="PF00532">
    <property type="entry name" value="Peripla_BP_1"/>
    <property type="match status" value="1"/>
</dbReference>
<dbReference type="Gene3D" id="3.40.50.2300">
    <property type="match status" value="2"/>
</dbReference>
<organism evidence="6 7">
    <name type="scientific">[Clostridium] celerecrescens 18A</name>
    <dbReference type="NCBI Taxonomy" id="1286362"/>
    <lineage>
        <taxon>Bacteria</taxon>
        <taxon>Bacillati</taxon>
        <taxon>Bacillota</taxon>
        <taxon>Clostridia</taxon>
        <taxon>Lachnospirales</taxon>
        <taxon>Lachnospiraceae</taxon>
        <taxon>Lacrimispora</taxon>
    </lineage>
</organism>
<dbReference type="InterPro" id="IPR000524">
    <property type="entry name" value="Tscrpt_reg_HTH_GntR"/>
</dbReference>
<dbReference type="PANTHER" id="PTHR30146:SF95">
    <property type="entry name" value="RIBOSE OPERON REPRESSOR"/>
    <property type="match status" value="1"/>
</dbReference>
<comment type="caution">
    <text evidence="6">The sequence shown here is derived from an EMBL/GenBank/DDBJ whole genome shotgun (WGS) entry which is preliminary data.</text>
</comment>
<proteinExistence type="predicted"/>
<dbReference type="InterPro" id="IPR036388">
    <property type="entry name" value="WH-like_DNA-bd_sf"/>
</dbReference>
<dbReference type="InterPro" id="IPR036390">
    <property type="entry name" value="WH_DNA-bd_sf"/>
</dbReference>
<name>A0A2M8Z060_9FIRM</name>
<protein>
    <submittedName>
        <fullName evidence="6">DNA-binding LacI/PurR family transcriptional regulator</fullName>
    </submittedName>
</protein>
<dbReference type="PROSITE" id="PS50949">
    <property type="entry name" value="HTH_GNTR"/>
    <property type="match status" value="1"/>
</dbReference>
<evidence type="ECO:0000256" key="2">
    <source>
        <dbReference type="ARBA" id="ARBA00023015"/>
    </source>
</evidence>
<evidence type="ECO:0000259" key="5">
    <source>
        <dbReference type="PROSITE" id="PS50949"/>
    </source>
</evidence>
<feature type="domain" description="HTH gntR-type" evidence="5">
    <location>
        <begin position="5"/>
        <end position="73"/>
    </location>
</feature>
<dbReference type="Gene3D" id="1.10.10.10">
    <property type="entry name" value="Winged helix-like DNA-binding domain superfamily/Winged helix DNA-binding domain"/>
    <property type="match status" value="1"/>
</dbReference>
<dbReference type="SMART" id="SM00345">
    <property type="entry name" value="HTH_GNTR"/>
    <property type="match status" value="1"/>
</dbReference>
<dbReference type="AlphaFoldDB" id="A0A2M8Z060"/>
<evidence type="ECO:0000256" key="4">
    <source>
        <dbReference type="ARBA" id="ARBA00023163"/>
    </source>
</evidence>
<dbReference type="EMBL" id="PGET01000001">
    <property type="protein sequence ID" value="PJJ26828.1"/>
    <property type="molecule type" value="Genomic_DNA"/>
</dbReference>
<evidence type="ECO:0000256" key="3">
    <source>
        <dbReference type="ARBA" id="ARBA00023125"/>
    </source>
</evidence>
<keyword evidence="1" id="KW-0678">Repressor</keyword>
<dbReference type="GO" id="GO:0000976">
    <property type="term" value="F:transcription cis-regulatory region binding"/>
    <property type="evidence" value="ECO:0007669"/>
    <property type="project" value="TreeGrafter"/>
</dbReference>
<evidence type="ECO:0000313" key="6">
    <source>
        <dbReference type="EMBL" id="PJJ26828.1"/>
    </source>
</evidence>
<dbReference type="SUPFAM" id="SSF46785">
    <property type="entry name" value="Winged helix' DNA-binding domain"/>
    <property type="match status" value="1"/>
</dbReference>
<dbReference type="InterPro" id="IPR028082">
    <property type="entry name" value="Peripla_BP_I"/>
</dbReference>
<dbReference type="Proteomes" id="UP000231092">
    <property type="component" value="Unassembled WGS sequence"/>
</dbReference>
<reference evidence="6 7" key="1">
    <citation type="submission" date="2017-11" db="EMBL/GenBank/DDBJ databases">
        <title>Understudied soil microbes with underappreciated capabilities: Untangling the Clostridium saccharolyticum group.</title>
        <authorList>
            <person name="Leschine S."/>
        </authorList>
    </citation>
    <scope>NUCLEOTIDE SEQUENCE [LARGE SCALE GENOMIC DNA]</scope>
    <source>
        <strain evidence="6 7">18A</strain>
    </source>
</reference>
<dbReference type="OrthoDB" id="9796186at2"/>
<dbReference type="SUPFAM" id="SSF53822">
    <property type="entry name" value="Periplasmic binding protein-like I"/>
    <property type="match status" value="1"/>
</dbReference>
<evidence type="ECO:0000256" key="1">
    <source>
        <dbReference type="ARBA" id="ARBA00022491"/>
    </source>
</evidence>
<accession>A0A2M8Z060</accession>
<keyword evidence="2" id="KW-0805">Transcription regulation</keyword>
<dbReference type="Pfam" id="PF00392">
    <property type="entry name" value="GntR"/>
    <property type="match status" value="1"/>
</dbReference>
<dbReference type="PANTHER" id="PTHR30146">
    <property type="entry name" value="LACI-RELATED TRANSCRIPTIONAL REPRESSOR"/>
    <property type="match status" value="1"/>
</dbReference>
<gene>
    <name evidence="6" type="ORF">H171_0270</name>
</gene>
<evidence type="ECO:0000313" key="7">
    <source>
        <dbReference type="Proteomes" id="UP000231092"/>
    </source>
</evidence>
<dbReference type="InterPro" id="IPR001761">
    <property type="entry name" value="Peripla_BP/Lac1_sug-bd_dom"/>
</dbReference>
<sequence length="366" mass="40918">MEKEQFLYKKIYLDLKNKILAGELEEGTCLPQTGDLAAAYGVSTITITNALNALKGDGYLNRIKGKGSFIQLPVKSTGTTISGFDAAAEPYVSPDRDKMLGLVLEHVSSCFGLDMMYAMDAMAAEAGYKLCVRFSYGEREKETEEIEFLKELGVSGIIVMPCHGIYYNTAILKLVVEEFPMILIDKKMEGIPVPSVRTDNHLAMKELVDYLVHKGNKKIGFITFSENGTSSIKDRRKGFREAIKAAGVENMEECCLEGAEKINIYSDDIDIGLSEKIEQYLDDNKDLDAVICAEYGIARWLGKWKGITVCCIDEDYLSPGGPHFTHIKQNEKKIAFEAIRILLKQIEKDPSYSQMDRLVPGIFCEY</sequence>
<dbReference type="RefSeq" id="WP_100303542.1">
    <property type="nucleotide sequence ID" value="NZ_PGET01000001.1"/>
</dbReference>
<dbReference type="CDD" id="cd07377">
    <property type="entry name" value="WHTH_GntR"/>
    <property type="match status" value="1"/>
</dbReference>
<keyword evidence="3 6" id="KW-0238">DNA-binding</keyword>